<evidence type="ECO:0000313" key="3">
    <source>
        <dbReference type="EMBL" id="RAJ30463.1"/>
    </source>
</evidence>
<dbReference type="Proteomes" id="UP000249754">
    <property type="component" value="Unassembled WGS sequence"/>
</dbReference>
<accession>A0A327SSH5</accession>
<proteinExistence type="predicted"/>
<dbReference type="InterPro" id="IPR005653">
    <property type="entry name" value="OstA-like_N"/>
</dbReference>
<protein>
    <submittedName>
        <fullName evidence="3">OstA-like protein</fullName>
    </submittedName>
</protein>
<dbReference type="Gene3D" id="2.60.450.10">
    <property type="entry name" value="Lipopolysaccharide (LPS) transport protein A like domain"/>
    <property type="match status" value="2"/>
</dbReference>
<name>A0A327SSH5_9SPHI</name>
<evidence type="ECO:0000313" key="4">
    <source>
        <dbReference type="Proteomes" id="UP000249754"/>
    </source>
</evidence>
<feature type="region of interest" description="Disordered" evidence="1">
    <location>
        <begin position="370"/>
        <end position="400"/>
    </location>
</feature>
<gene>
    <name evidence="3" type="ORF">LY11_02421</name>
</gene>
<evidence type="ECO:0000256" key="1">
    <source>
        <dbReference type="SAM" id="MobiDB-lite"/>
    </source>
</evidence>
<organism evidence="3 4">
    <name type="scientific">Pedobacter cryoconitis</name>
    <dbReference type="NCBI Taxonomy" id="188932"/>
    <lineage>
        <taxon>Bacteria</taxon>
        <taxon>Pseudomonadati</taxon>
        <taxon>Bacteroidota</taxon>
        <taxon>Sphingobacteriia</taxon>
        <taxon>Sphingobacteriales</taxon>
        <taxon>Sphingobacteriaceae</taxon>
        <taxon>Pedobacter</taxon>
    </lineage>
</organism>
<feature type="domain" description="Organic solvent tolerance-like N-terminal" evidence="2">
    <location>
        <begin position="59"/>
        <end position="212"/>
    </location>
</feature>
<reference evidence="3 4" key="1">
    <citation type="submission" date="2018-06" db="EMBL/GenBank/DDBJ databases">
        <title>Genomic Encyclopedia of Archaeal and Bacterial Type Strains, Phase II (KMG-II): from individual species to whole genera.</title>
        <authorList>
            <person name="Goeker M."/>
        </authorList>
    </citation>
    <scope>NUCLEOTIDE SEQUENCE [LARGE SCALE GENOMIC DNA]</scope>
    <source>
        <strain evidence="3 4">DSM 14825</strain>
    </source>
</reference>
<feature type="region of interest" description="Disordered" evidence="1">
    <location>
        <begin position="779"/>
        <end position="798"/>
    </location>
</feature>
<evidence type="ECO:0000259" key="2">
    <source>
        <dbReference type="Pfam" id="PF13100"/>
    </source>
</evidence>
<dbReference type="Pfam" id="PF13100">
    <property type="entry name" value="OstA_2"/>
    <property type="match status" value="1"/>
</dbReference>
<dbReference type="EMBL" id="QLLR01000010">
    <property type="protein sequence ID" value="RAJ30463.1"/>
    <property type="molecule type" value="Genomic_DNA"/>
</dbReference>
<dbReference type="Gene3D" id="1.20.5.170">
    <property type="match status" value="1"/>
</dbReference>
<sequence>MRKIHISSKINTLFNVYDTIMNSIYSNPAFRIAGILLFFLFPLSLSAQQNAIQTAQQRTKIILQSSERSKIITKTDITYLRKPVFKQDNAILTCDSAVFYTSKNYFEAFNNVHINQADTINIYSDFLTYDGNAKLAHLTSNVRLLDRTSVLTTNVLDYAMAPKVGTYVSGGKIVNKDATITSKNGYYFANSRDAYFRYNVLVVTEQSTIKSDTLRYNTLTNWAYFYGPTNIREKDGGNLYTENGAYNTKTTYAYFGKNNLYTSGSKSLKGDSLYYDGRAGYGKAVRNIVFKDTIDKMLMHGQLGYYYKKDQRTLVTKNAYAGMGTSDSILVKDVKRPDSLWLGADTLETQMVLQKTLKLIKGPVLKKDNELGEESREGSKVGSKKAKPADPKKPAAAAGKNPKALPLKLVLTAKDSVKRDSMLKAKVPIQKIDSIFRKAAEIRALDTLQKKAAVAKIDAVIKKGIPVLSQETLKADSLKSGIKADPTVKKAAPPKDVPAVKTTGAVSKTDTAKIKTAITKVKTDTAKLHTDTSKLKSGTIKIKTDTAKLKTGVKPVLKKTTKDSLPFNPADTVLTRSIKAYHHVNVFKSNMQAKADSLFYTSADSTLRWYKNPIIWSQSSQQTGDTIYLQLRNKKINSVQVISNAFAVNVDPVDSAKFNQIKGKMITGFFKDGALNSMYVDGNAESVYFTKTDDGKKYDKMNQTISSRIKVNFRKSEISEVVPIKDVEGATTPVAEIKQDVILTGFIWKPELRPRSKRDITNPRVIAKPKAAPKTVAKGAVKPGTKIPGKPVPKDPKNTAIDAITDQLPGGAGDMLKKAVKDADPQILKNAADSLNLKKNNIPALKKSADSLKNKVDSLKKNINPLDVIQKVPPKIADTLQKIVPPLLKKADSLAKQPVPLKKQ</sequence>
<feature type="compositionally biased region" description="Basic and acidic residues" evidence="1">
    <location>
        <begin position="370"/>
        <end position="379"/>
    </location>
</feature>
<dbReference type="AlphaFoldDB" id="A0A327SSH5"/>
<dbReference type="STRING" id="188932.AY601_3696"/>
<comment type="caution">
    <text evidence="3">The sequence shown here is derived from an EMBL/GenBank/DDBJ whole genome shotgun (WGS) entry which is preliminary data.</text>
</comment>